<dbReference type="EMBL" id="APRN01000038">
    <property type="protein sequence ID" value="ENX56135.1"/>
    <property type="molecule type" value="Genomic_DNA"/>
</dbReference>
<comment type="caution">
    <text evidence="3">The sequence shown here is derived from an EMBL/GenBank/DDBJ whole genome shotgun (WGS) entry which is preliminary data.</text>
</comment>
<name>N9SYK2_9GAMM</name>
<feature type="transmembrane region" description="Helical" evidence="1">
    <location>
        <begin position="791"/>
        <end position="809"/>
    </location>
</feature>
<keyword evidence="4" id="KW-1185">Reference proteome</keyword>
<feature type="signal peptide" evidence="2">
    <location>
        <begin position="1"/>
        <end position="21"/>
    </location>
</feature>
<keyword evidence="2" id="KW-0732">Signal</keyword>
<protein>
    <recommendedName>
        <fullName evidence="5">CSLREA domain-containing protein</fullName>
    </recommendedName>
</protein>
<dbReference type="OrthoDB" id="6711740at2"/>
<dbReference type="SUPFAM" id="SSF51126">
    <property type="entry name" value="Pectin lyase-like"/>
    <property type="match status" value="1"/>
</dbReference>
<keyword evidence="1" id="KW-1133">Transmembrane helix</keyword>
<dbReference type="AlphaFoldDB" id="N9SYK2"/>
<reference evidence="3 4" key="1">
    <citation type="submission" date="2013-02" db="EMBL/GenBank/DDBJ databases">
        <title>The Genome Sequence of Acinetobacter sp. CIP 70.18.</title>
        <authorList>
            <consortium name="The Broad Institute Genome Sequencing Platform"/>
            <consortium name="The Broad Institute Genome Sequencing Center for Infectious Disease"/>
            <person name="Cerqueira G."/>
            <person name="Feldgarden M."/>
            <person name="Courvalin P."/>
            <person name="Perichon B."/>
            <person name="Grillot-Courvalin C."/>
            <person name="Clermont D."/>
            <person name="Rocha E."/>
            <person name="Yoon E.-J."/>
            <person name="Nemec A."/>
            <person name="Walker B."/>
            <person name="Young S.K."/>
            <person name="Zeng Q."/>
            <person name="Gargeya S."/>
            <person name="Fitzgerald M."/>
            <person name="Haas B."/>
            <person name="Abouelleil A."/>
            <person name="Alvarado L."/>
            <person name="Arachchi H.M."/>
            <person name="Berlin A.M."/>
            <person name="Chapman S.B."/>
            <person name="Dewar J."/>
            <person name="Goldberg J."/>
            <person name="Griggs A."/>
            <person name="Gujja S."/>
            <person name="Hansen M."/>
            <person name="Howarth C."/>
            <person name="Imamovic A."/>
            <person name="Larimer J."/>
            <person name="McCowan C."/>
            <person name="Murphy C."/>
            <person name="Neiman D."/>
            <person name="Pearson M."/>
            <person name="Priest M."/>
            <person name="Roberts A."/>
            <person name="Saif S."/>
            <person name="Shea T."/>
            <person name="Sisk P."/>
            <person name="Sykes S."/>
            <person name="Wortman J."/>
            <person name="Nusbaum C."/>
            <person name="Birren B."/>
        </authorList>
    </citation>
    <scope>NUCLEOTIDE SEQUENCE [LARGE SCALE GENOMIC DNA]</scope>
    <source>
        <strain evidence="3 4">CIP 70.18</strain>
    </source>
</reference>
<proteinExistence type="predicted"/>
<organism evidence="3 4">
    <name type="scientific">Acinetobacter higginsii</name>
    <dbReference type="NCBI Taxonomy" id="70347"/>
    <lineage>
        <taxon>Bacteria</taxon>
        <taxon>Pseudomonadati</taxon>
        <taxon>Pseudomonadota</taxon>
        <taxon>Gammaproteobacteria</taxon>
        <taxon>Moraxellales</taxon>
        <taxon>Moraxellaceae</taxon>
        <taxon>Acinetobacter</taxon>
    </lineage>
</organism>
<dbReference type="NCBIfam" id="TIGR03501">
    <property type="entry name" value="GlyGly_CTERM"/>
    <property type="match status" value="1"/>
</dbReference>
<dbReference type="HOGENOM" id="CLU_347389_0_0_6"/>
<evidence type="ECO:0000256" key="1">
    <source>
        <dbReference type="SAM" id="Phobius"/>
    </source>
</evidence>
<evidence type="ECO:0000313" key="4">
    <source>
        <dbReference type="Proteomes" id="UP000013084"/>
    </source>
</evidence>
<feature type="chain" id="PRO_5004153597" description="CSLREA domain-containing protein" evidence="2">
    <location>
        <begin position="22"/>
        <end position="815"/>
    </location>
</feature>
<dbReference type="PATRIC" id="fig|1217700.3.peg.3145"/>
<accession>N9SYK2</accession>
<keyword evidence="1" id="KW-0472">Membrane</keyword>
<evidence type="ECO:0000256" key="2">
    <source>
        <dbReference type="SAM" id="SignalP"/>
    </source>
</evidence>
<dbReference type="Proteomes" id="UP000013084">
    <property type="component" value="Unassembled WGS sequence"/>
</dbReference>
<evidence type="ECO:0008006" key="5">
    <source>
        <dbReference type="Google" id="ProtNLM"/>
    </source>
</evidence>
<gene>
    <name evidence="3" type="ORF">F902_03232</name>
</gene>
<keyword evidence="1" id="KW-0812">Transmembrane</keyword>
<dbReference type="InterPro" id="IPR011050">
    <property type="entry name" value="Pectin_lyase_fold/virulence"/>
</dbReference>
<sequence length="815" mass="88742">MKNYKKTLLATMVMATMPLLAATSSTPIKVTTFADEDNENMNACSLREALVTAETRKSYGGCIVTDTLSTTQKVIQLEAGVYNLKRELTPNVNVSILGANPVNWQEKNVLTNDIVNQYPAQTALKTTIKAENSRIFNTTLGAKNLSLNSLILSGGNTAERGGAIYAGANLLLQNAQILGSKAKEGGAIFLAGPSASLTLTNSLIQGNQAEIGSVLSMSCKNDLGYSKREINITANSLIGNGSDGSRSMLEFCGEPDVTMSANTIAKNSANMAIGNLIKFSGDTRAGTESNIDSSILSNLSSLILTSNTIVENQSFTTFLYDKIGTKRLNFNILAYNGDNNSYACRYLLGDAEKQEKVKLTIQNNAISRTGSNKCDLPEESLKENTTNIDVGGVSFSTLLGPLQAPSAYTVFLPIYYPKDNRTKTDLVDIDKTGCTSTDQRGLARITDGTLYYDPDARNSCDIGSIELMKFTAGDIEDLTNTSLSKLISGYQAQYDFFNDLVKNPNDPDFLTYYQSRLAQYKRLLDGTKGNLKYRAIYVDLSNYKLPLPEEIEQADGSHILKFFNQDDYIIKVEALGTGQISDSVENIQQDEGLVCNWNSDLQQILIYRKDDEITQAGDKNFCKYTITSKVNSNVTSSGLLKAAFANIAPVAADTSLTFKYKEKQKLSLNLLNFANDNGDMGEGGAGPEKNPNKSQFWKNEEGVELPIRLTNVPTKDLSITADRKGACPAPDEKETCYGGNIYVQEVNAFNPFNFSFNYQVYDADGISSNSATVRTISTATTTDDTRSASSGGGSMSFYAVFGLLGLLAYRRFKNK</sequence>
<dbReference type="RefSeq" id="WP_005204899.1">
    <property type="nucleotide sequence ID" value="NZ_JAKZGH010000004.1"/>
</dbReference>
<dbReference type="InterPro" id="IPR026457">
    <property type="entry name" value="CSLREA_Nterm"/>
</dbReference>
<dbReference type="NCBIfam" id="TIGR04214">
    <property type="entry name" value="CSLREA_Nterm"/>
    <property type="match status" value="1"/>
</dbReference>
<evidence type="ECO:0000313" key="3">
    <source>
        <dbReference type="EMBL" id="ENX56135.1"/>
    </source>
</evidence>
<dbReference type="InterPro" id="IPR020008">
    <property type="entry name" value="GlyGly_CTERM"/>
</dbReference>